<dbReference type="GO" id="GO:0016887">
    <property type="term" value="F:ATP hydrolysis activity"/>
    <property type="evidence" value="ECO:0007669"/>
    <property type="project" value="TreeGrafter"/>
</dbReference>
<dbReference type="STRING" id="1423813.FC26_GL001145"/>
<dbReference type="Gene3D" id="3.30.450.90">
    <property type="match status" value="1"/>
</dbReference>
<dbReference type="GO" id="GO:0005524">
    <property type="term" value="F:ATP binding"/>
    <property type="evidence" value="ECO:0007669"/>
    <property type="project" value="UniProtKB-KW"/>
</dbReference>
<organism evidence="5 6">
    <name type="scientific">Paucilactobacillus vaccinostercus DSM 20634</name>
    <dbReference type="NCBI Taxonomy" id="1423813"/>
    <lineage>
        <taxon>Bacteria</taxon>
        <taxon>Bacillati</taxon>
        <taxon>Bacillota</taxon>
        <taxon>Bacilli</taxon>
        <taxon>Lactobacillales</taxon>
        <taxon>Lactobacillaceae</taxon>
        <taxon>Paucilactobacillus</taxon>
    </lineage>
</organism>
<evidence type="ECO:0000256" key="2">
    <source>
        <dbReference type="ARBA" id="ARBA00022741"/>
    </source>
</evidence>
<dbReference type="Gene3D" id="3.40.50.300">
    <property type="entry name" value="P-loop containing nucleotide triphosphate hydrolases"/>
    <property type="match status" value="1"/>
</dbReference>
<reference evidence="5 6" key="1">
    <citation type="journal article" date="2015" name="Genome Announc.">
        <title>Expanding the biotechnology potential of lactobacilli through comparative genomics of 213 strains and associated genera.</title>
        <authorList>
            <person name="Sun Z."/>
            <person name="Harris H.M."/>
            <person name="McCann A."/>
            <person name="Guo C."/>
            <person name="Argimon S."/>
            <person name="Zhang W."/>
            <person name="Yang X."/>
            <person name="Jeffery I.B."/>
            <person name="Cooney J.C."/>
            <person name="Kagawa T.F."/>
            <person name="Liu W."/>
            <person name="Song Y."/>
            <person name="Salvetti E."/>
            <person name="Wrobel A."/>
            <person name="Rasinkangas P."/>
            <person name="Parkhill J."/>
            <person name="Rea M.C."/>
            <person name="O'Sullivan O."/>
            <person name="Ritari J."/>
            <person name="Douillard F.P."/>
            <person name="Paul Ross R."/>
            <person name="Yang R."/>
            <person name="Briner A.E."/>
            <person name="Felis G.E."/>
            <person name="de Vos W.M."/>
            <person name="Barrangou R."/>
            <person name="Klaenhammer T.R."/>
            <person name="Caufield P.W."/>
            <person name="Cui Y."/>
            <person name="Zhang H."/>
            <person name="O'Toole P.W."/>
        </authorList>
    </citation>
    <scope>NUCLEOTIDE SEQUENCE [LARGE SCALE GENOMIC DNA]</scope>
    <source>
        <strain evidence="5 6">DSM 20634</strain>
    </source>
</reference>
<dbReference type="CDD" id="cd01129">
    <property type="entry name" value="PulE-GspE-like"/>
    <property type="match status" value="1"/>
</dbReference>
<evidence type="ECO:0000259" key="4">
    <source>
        <dbReference type="Pfam" id="PF00437"/>
    </source>
</evidence>
<name>A0A0R2A4G8_9LACO</name>
<dbReference type="InterPro" id="IPR027417">
    <property type="entry name" value="P-loop_NTPase"/>
</dbReference>
<sequence length="327" mass="36994">MQNFSATINECIANRISDLYVLPLNEQYRMLYHNVQGVMTTKKISLDAGNQLISYLKYRANMAVSEHRRPQVGALIMEEKGEIINLRLSSVGDYSGKESLVIRFIYSFESISHQQLIPNQLGMLQQLVQHRGLILFSGPMGSGKTTTMYQLARKAMKNRVVMTIEDPVEIEEKNFIQLQVNNQANMSYDQLLKVGLRHRPEAFIIGEIRDTLTAKMAIRAALSGHLVLSTVHAKNVFGVISRMEQLGVEQSYLAQVLTGVCYQRLLPTTQDSIAVLYDLLAGDQLNLAVMDKNNRPNRMTAQWSNYLEEGVKKCEITRTTAKTYQEG</sequence>
<dbReference type="PANTHER" id="PTHR30258">
    <property type="entry name" value="TYPE II SECRETION SYSTEM PROTEIN GSPE-RELATED"/>
    <property type="match status" value="1"/>
</dbReference>
<evidence type="ECO:0000256" key="3">
    <source>
        <dbReference type="ARBA" id="ARBA00022840"/>
    </source>
</evidence>
<dbReference type="GO" id="GO:0005886">
    <property type="term" value="C:plasma membrane"/>
    <property type="evidence" value="ECO:0007669"/>
    <property type="project" value="TreeGrafter"/>
</dbReference>
<comment type="similarity">
    <text evidence="1">Belongs to the GSP E family.</text>
</comment>
<dbReference type="AlphaFoldDB" id="A0A0R2A4G8"/>
<dbReference type="PATRIC" id="fig|1423813.3.peg.1165"/>
<dbReference type="RefSeq" id="WP_057778125.1">
    <property type="nucleotide sequence ID" value="NZ_AYYY01000016.1"/>
</dbReference>
<dbReference type="Proteomes" id="UP000051733">
    <property type="component" value="Unassembled WGS sequence"/>
</dbReference>
<accession>A0A0R2A4G8</accession>
<dbReference type="PANTHER" id="PTHR30258:SF2">
    <property type="entry name" value="COMG OPERON PROTEIN 1"/>
    <property type="match status" value="1"/>
</dbReference>
<dbReference type="InterPro" id="IPR047667">
    <property type="entry name" value="ATPase_ComGA"/>
</dbReference>
<gene>
    <name evidence="5" type="ORF">FC26_GL001145</name>
</gene>
<protein>
    <submittedName>
        <fullName evidence="5">Type II secretion system protein E</fullName>
    </submittedName>
</protein>
<feature type="domain" description="Bacterial type II secretion system protein E" evidence="4">
    <location>
        <begin position="5"/>
        <end position="316"/>
    </location>
</feature>
<dbReference type="NCBIfam" id="NF041000">
    <property type="entry name" value="ATPase_ComGA"/>
    <property type="match status" value="1"/>
</dbReference>
<dbReference type="OrthoDB" id="9808272at2"/>
<evidence type="ECO:0000313" key="5">
    <source>
        <dbReference type="EMBL" id="KRM61911.1"/>
    </source>
</evidence>
<keyword evidence="3" id="KW-0067">ATP-binding</keyword>
<comment type="caution">
    <text evidence="5">The sequence shown here is derived from an EMBL/GenBank/DDBJ whole genome shotgun (WGS) entry which is preliminary data.</text>
</comment>
<evidence type="ECO:0000256" key="1">
    <source>
        <dbReference type="ARBA" id="ARBA00006611"/>
    </source>
</evidence>
<keyword evidence="2" id="KW-0547">Nucleotide-binding</keyword>
<proteinExistence type="inferred from homology"/>
<dbReference type="SUPFAM" id="SSF52540">
    <property type="entry name" value="P-loop containing nucleoside triphosphate hydrolases"/>
    <property type="match status" value="1"/>
</dbReference>
<evidence type="ECO:0000313" key="6">
    <source>
        <dbReference type="Proteomes" id="UP000051733"/>
    </source>
</evidence>
<keyword evidence="6" id="KW-1185">Reference proteome</keyword>
<dbReference type="Pfam" id="PF00437">
    <property type="entry name" value="T2SSE"/>
    <property type="match status" value="1"/>
</dbReference>
<dbReference type="EMBL" id="AYYY01000016">
    <property type="protein sequence ID" value="KRM61911.1"/>
    <property type="molecule type" value="Genomic_DNA"/>
</dbReference>
<dbReference type="InterPro" id="IPR001482">
    <property type="entry name" value="T2SS/T4SS_dom"/>
</dbReference>